<dbReference type="InterPro" id="IPR050832">
    <property type="entry name" value="Bact_Acetyltransf"/>
</dbReference>
<evidence type="ECO:0000256" key="2">
    <source>
        <dbReference type="ARBA" id="ARBA00023315"/>
    </source>
</evidence>
<dbReference type="InterPro" id="IPR000182">
    <property type="entry name" value="GNAT_dom"/>
</dbReference>
<dbReference type="SUPFAM" id="SSF55729">
    <property type="entry name" value="Acyl-CoA N-acyltransferases (Nat)"/>
    <property type="match status" value="1"/>
</dbReference>
<dbReference type="OrthoDB" id="9802340at2"/>
<dbReference type="GO" id="GO:0016747">
    <property type="term" value="F:acyltransferase activity, transferring groups other than amino-acyl groups"/>
    <property type="evidence" value="ECO:0007669"/>
    <property type="project" value="InterPro"/>
</dbReference>
<dbReference type="PROSITE" id="PS51186">
    <property type="entry name" value="GNAT"/>
    <property type="match status" value="1"/>
</dbReference>
<evidence type="ECO:0000256" key="1">
    <source>
        <dbReference type="ARBA" id="ARBA00022679"/>
    </source>
</evidence>
<dbReference type="PANTHER" id="PTHR43877:SF2">
    <property type="entry name" value="AMINOALKYLPHOSPHONATE N-ACETYLTRANSFERASE-RELATED"/>
    <property type="match status" value="1"/>
</dbReference>
<dbReference type="Pfam" id="PF00583">
    <property type="entry name" value="Acetyltransf_1"/>
    <property type="match status" value="1"/>
</dbReference>
<keyword evidence="5" id="KW-1185">Reference proteome</keyword>
<proteinExistence type="predicted"/>
<protein>
    <submittedName>
        <fullName evidence="4">Protein N-acetyltransferase, RimJ/RimL family</fullName>
    </submittedName>
</protein>
<evidence type="ECO:0000313" key="5">
    <source>
        <dbReference type="Proteomes" id="UP000199225"/>
    </source>
</evidence>
<accession>A0A1G8TV79</accession>
<dbReference type="PANTHER" id="PTHR43877">
    <property type="entry name" value="AMINOALKYLPHOSPHONATE N-ACETYLTRANSFERASE-RELATED-RELATED"/>
    <property type="match status" value="1"/>
</dbReference>
<evidence type="ECO:0000259" key="3">
    <source>
        <dbReference type="PROSITE" id="PS51186"/>
    </source>
</evidence>
<evidence type="ECO:0000313" key="4">
    <source>
        <dbReference type="EMBL" id="SDJ45304.1"/>
    </source>
</evidence>
<dbReference type="Gene3D" id="3.40.630.30">
    <property type="match status" value="1"/>
</dbReference>
<feature type="domain" description="N-acetyltransferase" evidence="3">
    <location>
        <begin position="1"/>
        <end position="165"/>
    </location>
</feature>
<name>A0A1G8TV79_9BACI</name>
<reference evidence="5" key="1">
    <citation type="submission" date="2016-10" db="EMBL/GenBank/DDBJ databases">
        <authorList>
            <person name="Varghese N."/>
            <person name="Submissions S."/>
        </authorList>
    </citation>
    <scope>NUCLEOTIDE SEQUENCE [LARGE SCALE GENOMIC DNA]</scope>
    <source>
        <strain evidence="5">DSM 4771</strain>
    </source>
</reference>
<keyword evidence="1 4" id="KW-0808">Transferase</keyword>
<dbReference type="RefSeq" id="WP_093193706.1">
    <property type="nucleotide sequence ID" value="NZ_FNEV01000005.1"/>
</dbReference>
<dbReference type="STRING" id="86666.SAMN04490247_1980"/>
<keyword evidence="2" id="KW-0012">Acyltransferase</keyword>
<gene>
    <name evidence="4" type="ORF">SAMN04490247_1980</name>
</gene>
<dbReference type="EMBL" id="FNEV01000005">
    <property type="protein sequence ID" value="SDJ45304.1"/>
    <property type="molecule type" value="Genomic_DNA"/>
</dbReference>
<dbReference type="InterPro" id="IPR016181">
    <property type="entry name" value="Acyl_CoA_acyltransferase"/>
</dbReference>
<sequence>MDYRPLDIDDAQQFLKLNKELDESGYMLYAPGERKMSVEEQQQLIHKITEDPSSDLLVGEENGEITGFILMKGNELERNRHAAYLALGVKEAWRGQGIGKALLRQAFRWAREKGVSRLELTVLKGNKTAIHMYKQMGFKIEGEKVHSLKIDGEYRNEYYMYKLLK</sequence>
<dbReference type="Proteomes" id="UP000199225">
    <property type="component" value="Unassembled WGS sequence"/>
</dbReference>
<organism evidence="4 5">
    <name type="scientific">Salimicrobium halophilum</name>
    <dbReference type="NCBI Taxonomy" id="86666"/>
    <lineage>
        <taxon>Bacteria</taxon>
        <taxon>Bacillati</taxon>
        <taxon>Bacillota</taxon>
        <taxon>Bacilli</taxon>
        <taxon>Bacillales</taxon>
        <taxon>Bacillaceae</taxon>
        <taxon>Salimicrobium</taxon>
    </lineage>
</organism>
<dbReference type="CDD" id="cd04301">
    <property type="entry name" value="NAT_SF"/>
    <property type="match status" value="1"/>
</dbReference>
<dbReference type="AlphaFoldDB" id="A0A1G8TV79"/>